<protein>
    <recommendedName>
        <fullName evidence="1">GmrSD restriction endonucleases N-terminal domain-containing protein</fullName>
    </recommendedName>
</protein>
<gene>
    <name evidence="2" type="ORF">CXB45_05300</name>
</gene>
<feature type="domain" description="GmrSD restriction endonucleases N-terminal" evidence="1">
    <location>
        <begin position="10"/>
        <end position="243"/>
    </location>
</feature>
<reference evidence="2 3" key="1">
    <citation type="submission" date="2017-12" db="EMBL/GenBank/DDBJ databases">
        <title>Corynebacterium mastitidis 16-1433 Genome.</title>
        <authorList>
            <person name="Gulvik C.A."/>
        </authorList>
    </citation>
    <scope>NUCLEOTIDE SEQUENCE [LARGE SCALE GENOMIC DNA]</scope>
    <source>
        <strain evidence="2 3">16-1433</strain>
    </source>
</reference>
<dbReference type="PANTHER" id="PTHR37292">
    <property type="entry name" value="VNG6097C"/>
    <property type="match status" value="1"/>
</dbReference>
<dbReference type="AlphaFoldDB" id="A0A2N0X7W2"/>
<sequence length="590" mass="65676">MGFSTPSYGLSDLFARIDRGDIQLPDFQRDYAWDVDRIRSLVVTVLRGYPVGCFMALDTRNTPMRFRPRPIEGAPDTGNAPGMLLLDGQQRLTTLYHTLQGEGFAAGVDFRGRPVRRAFYVDVEKATSADVLPDEAVFAVAEDGTICSHFAPETVGRQCIPVSTLLGEGATDKLFDLIDGADEATRSAVKAFYQRIVYPLAAYSVPMIRLSRETARSGVGSIFAQANSAGLQMDVFELLTAVFATEDEDFSLARDWADTEKALRKYPALDGVDRTAFLTAVSLLATARRGHAAGNREDILGLSLGEYRRAAHDIRITLREAAEFLIQRCIFDLTQVPYRAQIVPLAVILALLSDTPAALTTSKAWDRLDRWFWSGVLGELYGSAAVINRMAHDVDQVTAWIREETDQEPKTVRDAVFHEERLYTVDEGSGVFHGMYALLMNSGARDWRTSAPFDRWTFRDLNPTYAQIFPAQWCRENGVEALLVGGVINRTPMGKRTEVVLDGFSPARYLPRVQSKSLMEDEEFDAILATHHLDPELLHAGRVREFFEDRAERLLALIARAMGKEVIRAGSARLASMSEVDNNEEEGTVE</sequence>
<dbReference type="EMBL" id="PJAF01000012">
    <property type="protein sequence ID" value="PKF68802.1"/>
    <property type="molecule type" value="Genomic_DNA"/>
</dbReference>
<accession>A0A2N0X7W2</accession>
<dbReference type="STRING" id="1121365.GCA_000375365_01384"/>
<dbReference type="InterPro" id="IPR004919">
    <property type="entry name" value="GmrSD_N"/>
</dbReference>
<proteinExistence type="predicted"/>
<dbReference type="Pfam" id="PF03235">
    <property type="entry name" value="GmrSD_N"/>
    <property type="match status" value="1"/>
</dbReference>
<name>A0A2N0X7W2_9CORY</name>
<dbReference type="OrthoDB" id="9787127at2"/>
<comment type="caution">
    <text evidence="2">The sequence shown here is derived from an EMBL/GenBank/DDBJ whole genome shotgun (WGS) entry which is preliminary data.</text>
</comment>
<organism evidence="2 3">
    <name type="scientific">Corynebacterium mastitidis</name>
    <dbReference type="NCBI Taxonomy" id="161890"/>
    <lineage>
        <taxon>Bacteria</taxon>
        <taxon>Bacillati</taxon>
        <taxon>Actinomycetota</taxon>
        <taxon>Actinomycetes</taxon>
        <taxon>Mycobacteriales</taxon>
        <taxon>Corynebacteriaceae</taxon>
        <taxon>Corynebacterium</taxon>
    </lineage>
</organism>
<dbReference type="RefSeq" id="WP_101173548.1">
    <property type="nucleotide sequence ID" value="NZ_JAKRKB010000002.1"/>
</dbReference>
<evidence type="ECO:0000313" key="2">
    <source>
        <dbReference type="EMBL" id="PKF68802.1"/>
    </source>
</evidence>
<evidence type="ECO:0000313" key="3">
    <source>
        <dbReference type="Proteomes" id="UP000233249"/>
    </source>
</evidence>
<dbReference type="PANTHER" id="PTHR37292:SF2">
    <property type="entry name" value="DUF262 DOMAIN-CONTAINING PROTEIN"/>
    <property type="match status" value="1"/>
</dbReference>
<dbReference type="Proteomes" id="UP000233249">
    <property type="component" value="Unassembled WGS sequence"/>
</dbReference>
<evidence type="ECO:0000259" key="1">
    <source>
        <dbReference type="Pfam" id="PF03235"/>
    </source>
</evidence>